<protein>
    <submittedName>
        <fullName evidence="1">ArpU family transcriptional regulator</fullName>
    </submittedName>
</protein>
<organism evidence="1 2">
    <name type="scientific">Paenibacillus silvestris</name>
    <dbReference type="NCBI Taxonomy" id="2606219"/>
    <lineage>
        <taxon>Bacteria</taxon>
        <taxon>Bacillati</taxon>
        <taxon>Bacillota</taxon>
        <taxon>Bacilli</taxon>
        <taxon>Bacillales</taxon>
        <taxon>Paenibacillaceae</taxon>
        <taxon>Paenibacillus</taxon>
    </lineage>
</organism>
<dbReference type="InterPro" id="IPR013324">
    <property type="entry name" value="RNA_pol_sigma_r3/r4-like"/>
</dbReference>
<dbReference type="InterPro" id="IPR006524">
    <property type="entry name" value="ArpU-like"/>
</dbReference>
<dbReference type="RefSeq" id="WP_161407766.1">
    <property type="nucleotide sequence ID" value="NZ_WTUZ01000020.1"/>
</dbReference>
<name>A0A6L8UZF6_9BACL</name>
<dbReference type="SUPFAM" id="SSF88659">
    <property type="entry name" value="Sigma3 and sigma4 domains of RNA polymerase sigma factors"/>
    <property type="match status" value="1"/>
</dbReference>
<evidence type="ECO:0000313" key="2">
    <source>
        <dbReference type="Proteomes" id="UP000481087"/>
    </source>
</evidence>
<keyword evidence="2" id="KW-1185">Reference proteome</keyword>
<dbReference type="NCBIfam" id="TIGR01637">
    <property type="entry name" value="phage_arpU"/>
    <property type="match status" value="1"/>
</dbReference>
<evidence type="ECO:0000313" key="1">
    <source>
        <dbReference type="EMBL" id="MZQ83618.1"/>
    </source>
</evidence>
<gene>
    <name evidence="1" type="ORF">GQF01_16015</name>
</gene>
<proteinExistence type="predicted"/>
<dbReference type="EMBL" id="WTUZ01000020">
    <property type="protein sequence ID" value="MZQ83618.1"/>
    <property type="molecule type" value="Genomic_DNA"/>
</dbReference>
<accession>A0A6L8UZF6</accession>
<reference evidence="1 2" key="1">
    <citation type="submission" date="2019-12" db="EMBL/GenBank/DDBJ databases">
        <title>Paenibacillus sp. nov. sp. isolated from soil.</title>
        <authorList>
            <person name="Kim J."/>
            <person name="Jeong S.E."/>
            <person name="Jung H.S."/>
            <person name="Jeon C.O."/>
        </authorList>
    </citation>
    <scope>NUCLEOTIDE SEQUENCE [LARGE SCALE GENOMIC DNA]</scope>
    <source>
        <strain evidence="1 2">5J-6</strain>
    </source>
</reference>
<sequence length="139" mass="16205">MLEQILHIDQDQVDKRATRKKVESLLETVRLYQTLGGVRKDSGRLFAPKVAEEPAGYSVASASEEQAALLHAEVEQALSRLDEQEEEIIRRRYLQKERMLDYLLCYEVNLSERTYRRVKARAMEKLAYMLRAEVVRTFG</sequence>
<comment type="caution">
    <text evidence="1">The sequence shown here is derived from an EMBL/GenBank/DDBJ whole genome shotgun (WGS) entry which is preliminary data.</text>
</comment>
<dbReference type="AlphaFoldDB" id="A0A6L8UZF6"/>
<dbReference type="Proteomes" id="UP000481087">
    <property type="component" value="Unassembled WGS sequence"/>
</dbReference>